<accession>A0ABV3XIN0</accession>
<protein>
    <submittedName>
        <fullName evidence="1">Uncharacterized protein</fullName>
    </submittedName>
</protein>
<proteinExistence type="predicted"/>
<reference evidence="1 2" key="1">
    <citation type="submission" date="2024-06" db="EMBL/GenBank/DDBJ databases">
        <title>Draft genome sequence of Geodermatophilus badlandi, a novel member of the Geodermatophilaceae isolated from badland sedimentary rocks in the Red desert, Wyoming, USA.</title>
        <authorList>
            <person name="Ben Tekaya S."/>
            <person name="Nouioui I."/>
            <person name="Flores G.M."/>
            <person name="Shaal M.N."/>
            <person name="Bredoire F."/>
            <person name="Basile F."/>
            <person name="Van Diepen L."/>
            <person name="Ward N.L."/>
        </authorList>
    </citation>
    <scope>NUCLEOTIDE SEQUENCE [LARGE SCALE GENOMIC DNA]</scope>
    <source>
        <strain evidence="1 2">WL48A</strain>
    </source>
</reference>
<keyword evidence="2" id="KW-1185">Reference proteome</keyword>
<dbReference type="EMBL" id="JBFNXQ010000072">
    <property type="protein sequence ID" value="MEX5720450.1"/>
    <property type="molecule type" value="Genomic_DNA"/>
</dbReference>
<evidence type="ECO:0000313" key="1">
    <source>
        <dbReference type="EMBL" id="MEX5720450.1"/>
    </source>
</evidence>
<dbReference type="RefSeq" id="WP_369209272.1">
    <property type="nucleotide sequence ID" value="NZ_JBFNXQ010000072.1"/>
</dbReference>
<comment type="caution">
    <text evidence="1">The sequence shown here is derived from an EMBL/GenBank/DDBJ whole genome shotgun (WGS) entry which is preliminary data.</text>
</comment>
<sequence length="48" mass="5093">MGQRADGTVEVAAHQVVRNRSGAVLADGVVRHVHTSAGDLVRRTDVEV</sequence>
<organism evidence="1 2">
    <name type="scientific">Geodermatophilus maliterrae</name>
    <dbReference type="NCBI Taxonomy" id="3162531"/>
    <lineage>
        <taxon>Bacteria</taxon>
        <taxon>Bacillati</taxon>
        <taxon>Actinomycetota</taxon>
        <taxon>Actinomycetes</taxon>
        <taxon>Geodermatophilales</taxon>
        <taxon>Geodermatophilaceae</taxon>
        <taxon>Geodermatophilus</taxon>
    </lineage>
</organism>
<name>A0ABV3XIN0_9ACTN</name>
<evidence type="ECO:0000313" key="2">
    <source>
        <dbReference type="Proteomes" id="UP001560045"/>
    </source>
</evidence>
<dbReference type="Proteomes" id="UP001560045">
    <property type="component" value="Unassembled WGS sequence"/>
</dbReference>
<gene>
    <name evidence="1" type="ORF">ABQ292_18965</name>
</gene>